<dbReference type="InterPro" id="IPR036974">
    <property type="entry name" value="PUA_sf"/>
</dbReference>
<evidence type="ECO:0000256" key="1">
    <source>
        <dbReference type="ARBA" id="ARBA00004087"/>
    </source>
</evidence>
<dbReference type="FunFam" id="2.30.130.10:FF:000002">
    <property type="entry name" value="60S ribosome subunit biogenesis protein NIP7 homolog"/>
    <property type="match status" value="1"/>
</dbReference>
<dbReference type="KEGG" id="vde:111255259"/>
<evidence type="ECO:0000256" key="6">
    <source>
        <dbReference type="ARBA" id="ARBA00022884"/>
    </source>
</evidence>
<feature type="domain" description="PUA" evidence="9">
    <location>
        <begin position="95"/>
        <end position="170"/>
    </location>
</feature>
<evidence type="ECO:0000256" key="8">
    <source>
        <dbReference type="PIRNR" id="PIRNR017190"/>
    </source>
</evidence>
<name>A0A7M7KYH3_VARDE</name>
<reference evidence="10" key="1">
    <citation type="submission" date="2021-01" db="UniProtKB">
        <authorList>
            <consortium name="EnsemblMetazoa"/>
        </authorList>
    </citation>
    <scope>IDENTIFICATION</scope>
</reference>
<organism evidence="10 11">
    <name type="scientific">Varroa destructor</name>
    <name type="common">Honeybee mite</name>
    <dbReference type="NCBI Taxonomy" id="109461"/>
    <lineage>
        <taxon>Eukaryota</taxon>
        <taxon>Metazoa</taxon>
        <taxon>Ecdysozoa</taxon>
        <taxon>Arthropoda</taxon>
        <taxon>Chelicerata</taxon>
        <taxon>Arachnida</taxon>
        <taxon>Acari</taxon>
        <taxon>Parasitiformes</taxon>
        <taxon>Mesostigmata</taxon>
        <taxon>Gamasina</taxon>
        <taxon>Dermanyssoidea</taxon>
        <taxon>Varroidae</taxon>
        <taxon>Varroa</taxon>
    </lineage>
</organism>
<dbReference type="Gene3D" id="3.10.450.220">
    <property type="match status" value="1"/>
</dbReference>
<proteinExistence type="inferred from homology"/>
<dbReference type="InterPro" id="IPR016686">
    <property type="entry name" value="Ribosomal_synth_fac_NIP7"/>
</dbReference>
<sequence length="180" mass="20281">MRPLTDEETKAVLEKIDKFIGASVKLLIDRKDGTYCFRIQKDRVFYISESVLKMACNVPREQLLMMGVCFGKFTKSGKFRLQVTALDQIAPYAKGKVWLKPSAEQQFLYGHNVLKSGVSQISENVERYQGIVVYNMADLPIGFGVAAKATAECRKADPMTIVVFHQADVGEYLRCEDTLL</sequence>
<dbReference type="InterPro" id="IPR015947">
    <property type="entry name" value="PUA-like_sf"/>
</dbReference>
<evidence type="ECO:0000256" key="7">
    <source>
        <dbReference type="ARBA" id="ARBA00023242"/>
    </source>
</evidence>
<comment type="subcellular location">
    <subcellularLocation>
        <location evidence="2">Nucleus</location>
        <location evidence="2">Nucleolus</location>
    </subcellularLocation>
</comment>
<dbReference type="OrthoDB" id="27490at2759"/>
<dbReference type="GO" id="GO:0005730">
    <property type="term" value="C:nucleolus"/>
    <property type="evidence" value="ECO:0007669"/>
    <property type="project" value="UniProtKB-SubCell"/>
</dbReference>
<dbReference type="Pfam" id="PF03657">
    <property type="entry name" value="UPF0113"/>
    <property type="match status" value="1"/>
</dbReference>
<dbReference type="GO" id="GO:0003723">
    <property type="term" value="F:RNA binding"/>
    <property type="evidence" value="ECO:0007669"/>
    <property type="project" value="UniProtKB-KW"/>
</dbReference>
<dbReference type="GeneID" id="111255259"/>
<evidence type="ECO:0000313" key="10">
    <source>
        <dbReference type="EnsemblMetazoa" id="XP_022672759"/>
    </source>
</evidence>
<dbReference type="InterPro" id="IPR005155">
    <property type="entry name" value="UPF0113_PUA"/>
</dbReference>
<dbReference type="AlphaFoldDB" id="A0A7M7KYH3"/>
<dbReference type="SUPFAM" id="SSF88697">
    <property type="entry name" value="PUA domain-like"/>
    <property type="match status" value="1"/>
</dbReference>
<dbReference type="InterPro" id="IPR002478">
    <property type="entry name" value="PUA"/>
</dbReference>
<dbReference type="Pfam" id="PF17833">
    <property type="entry name" value="pre-PUA_NIP7"/>
    <property type="match status" value="1"/>
</dbReference>
<evidence type="ECO:0000259" key="9">
    <source>
        <dbReference type="SMART" id="SM00359"/>
    </source>
</evidence>
<dbReference type="CDD" id="cd21151">
    <property type="entry name" value="PUA_Nip7-like"/>
    <property type="match status" value="1"/>
</dbReference>
<evidence type="ECO:0000313" key="11">
    <source>
        <dbReference type="Proteomes" id="UP000594260"/>
    </source>
</evidence>
<dbReference type="SMART" id="SM00359">
    <property type="entry name" value="PUA"/>
    <property type="match status" value="1"/>
</dbReference>
<dbReference type="FunCoup" id="A0A7M7KYH3">
    <property type="interactions" value="1264"/>
</dbReference>
<dbReference type="RefSeq" id="XP_022672759.1">
    <property type="nucleotide sequence ID" value="XM_022817024.1"/>
</dbReference>
<protein>
    <recommendedName>
        <fullName evidence="4 8">60S ribosome subunit biogenesis protein NIP7 homolog</fullName>
    </recommendedName>
</protein>
<comment type="similarity">
    <text evidence="3 8">Belongs to the NIP7 family.</text>
</comment>
<keyword evidence="7 8" id="KW-0539">Nucleus</keyword>
<dbReference type="InterPro" id="IPR040598">
    <property type="entry name" value="NIP7_N"/>
</dbReference>
<dbReference type="PIRSF" id="PIRSF017190">
    <property type="entry name" value="Rbsml_synth_fac_NIP7"/>
    <property type="match status" value="1"/>
</dbReference>
<keyword evidence="6 8" id="KW-0694">RNA-binding</keyword>
<evidence type="ECO:0000256" key="2">
    <source>
        <dbReference type="ARBA" id="ARBA00004604"/>
    </source>
</evidence>
<keyword evidence="5 8" id="KW-0690">Ribosome biogenesis</keyword>
<dbReference type="GO" id="GO:0042255">
    <property type="term" value="P:ribosome assembly"/>
    <property type="evidence" value="ECO:0007669"/>
    <property type="project" value="InterPro"/>
</dbReference>
<keyword evidence="11" id="KW-1185">Reference proteome</keyword>
<dbReference type="FunFam" id="3.10.450.220:FF:000001">
    <property type="entry name" value="60S ribosome subunit biogenesis protein NIP7 homolog"/>
    <property type="match status" value="1"/>
</dbReference>
<dbReference type="Gene3D" id="2.30.130.10">
    <property type="entry name" value="PUA domain"/>
    <property type="match status" value="1"/>
</dbReference>
<accession>A0A7M7KYH3</accession>
<dbReference type="PANTHER" id="PTHR23415">
    <property type="entry name" value="CYCLIN-DEPENDENT KINASES REGULATORY SUBUNIT/60S RIBOSOME SUBUNIT BIOGENESIS PROTEIN NIP7"/>
    <property type="match status" value="1"/>
</dbReference>
<dbReference type="CDD" id="cd21146">
    <property type="entry name" value="Nip7_N_euk"/>
    <property type="match status" value="1"/>
</dbReference>
<dbReference type="Proteomes" id="UP000594260">
    <property type="component" value="Unplaced"/>
</dbReference>
<dbReference type="OMA" id="LISMGTC"/>
<dbReference type="InterPro" id="IPR055359">
    <property type="entry name" value="Nip7_N_euk"/>
</dbReference>
<dbReference type="SUPFAM" id="SSF88802">
    <property type="entry name" value="Pre-PUA domain"/>
    <property type="match status" value="1"/>
</dbReference>
<dbReference type="InParanoid" id="A0A7M7KYH3"/>
<evidence type="ECO:0000256" key="4">
    <source>
        <dbReference type="ARBA" id="ARBA00018162"/>
    </source>
</evidence>
<evidence type="ECO:0000256" key="5">
    <source>
        <dbReference type="ARBA" id="ARBA00022517"/>
    </source>
</evidence>
<comment type="function">
    <text evidence="1 8">Required for proper 34S pre-rRNA processing and 60S ribosome subunit assembly.</text>
</comment>
<comment type="subunit">
    <text evidence="8">Interacts with pre-ribosome complex.</text>
</comment>
<evidence type="ECO:0000256" key="3">
    <source>
        <dbReference type="ARBA" id="ARBA00009895"/>
    </source>
</evidence>
<dbReference type="PROSITE" id="PS50890">
    <property type="entry name" value="PUA"/>
    <property type="match status" value="1"/>
</dbReference>
<dbReference type="EnsemblMetazoa" id="XM_022817024">
    <property type="protein sequence ID" value="XP_022672759"/>
    <property type="gene ID" value="LOC111255259"/>
</dbReference>